<dbReference type="GeneID" id="18880175"/>
<dbReference type="PANTHER" id="PTHR11566">
    <property type="entry name" value="DYNAMIN"/>
    <property type="match status" value="1"/>
</dbReference>
<evidence type="ECO:0000313" key="7">
    <source>
        <dbReference type="EMBL" id="EIN04120.1"/>
    </source>
</evidence>
<dbReference type="KEGG" id="psq:PUNSTDRAFT_138850"/>
<feature type="region of interest" description="Disordered" evidence="4">
    <location>
        <begin position="483"/>
        <end position="522"/>
    </location>
</feature>
<dbReference type="SUPFAM" id="SSF52540">
    <property type="entry name" value="P-loop containing nucleoside triphosphate hydrolases"/>
    <property type="match status" value="1"/>
</dbReference>
<keyword evidence="2" id="KW-0342">GTP-binding</keyword>
<sequence>MLSFLLFGRRGTQASVGNQVNQDQTHGGNANGTSVATGGDSDDRELDMDHSNSRSTNLLHDSAYARRRRELLGLRQELADMGADTLIDLPCVAVIGGQSAGKSSLVEAVSGISVPRDSGTCTRCPTECSMTSIGGQWSCQIFLRIIFDDAGVLLPFRQRKSSQPFGPLITNKAEIELWLRRAQMAILSRHTSPEVLYSMSAEQLKSHAATDPRVAKFSKNVVCIKINDPDSTDLSFIDLPGLVQNEAPQAIDLVRTLVEDVIKRDTTIVLVTIPASDDMENQQAVLLARQADPDGRRTVGIITKPDSLTSGASSAREKWKMILTGRSHILTNGYYCVRLPDDDERSRNITRAEADTIADNFFKVTSPWKDVMQTYPNRFGIPNFVSEISKLLMKVIEDALPKLRRTVADLLKENERQLAELPAPPSENPIVELLELVTNFCSELHQTVFGQHEDKRFVQKNRARYSMFKLAIRATAPDFRPFDDYTKYNEPESPLPEENDEINDDASLSSAPTAAGYNGNANLPVRDKPRPLDLWGVRKVIQESIAWELKNTIPFDAKKVLIKQSTGLWDAPAIECFEAVFSELGEHLDVLVTKHFGRYHRLCEILRTFIRSELPAYHEQALVDLRKTIALEKNPFFTQNVQDLPATREKCFVFYRRVYWNALGYLIVVKDSRTPSPAYHYNHSQREEDEAAALRALAKIGYRGLSVADLRHLHPREAFDEELSVMADVRAYFQVAYKRFIDNIPLTIEHSLNQVVATTLKRSVLTHLQFDDPQASERLKDLLGESSEVSRRRSNLQEHRRRLIAIEQKLTAFQL</sequence>
<dbReference type="Pfam" id="PF02212">
    <property type="entry name" value="GED"/>
    <property type="match status" value="1"/>
</dbReference>
<dbReference type="InterPro" id="IPR027417">
    <property type="entry name" value="P-loop_NTPase"/>
</dbReference>
<feature type="domain" description="GED" evidence="5">
    <location>
        <begin position="722"/>
        <end position="815"/>
    </location>
</feature>
<dbReference type="eggNOG" id="KOG0446">
    <property type="taxonomic scope" value="Eukaryota"/>
</dbReference>
<dbReference type="PROSITE" id="PS51388">
    <property type="entry name" value="GED"/>
    <property type="match status" value="1"/>
</dbReference>
<dbReference type="GO" id="GO:0048312">
    <property type="term" value="P:intracellular distribution of mitochondria"/>
    <property type="evidence" value="ECO:0007669"/>
    <property type="project" value="TreeGrafter"/>
</dbReference>
<dbReference type="Proteomes" id="UP000054196">
    <property type="component" value="Unassembled WGS sequence"/>
</dbReference>
<evidence type="ECO:0000259" key="6">
    <source>
        <dbReference type="PROSITE" id="PS51718"/>
    </source>
</evidence>
<dbReference type="Pfam" id="PF01031">
    <property type="entry name" value="Dynamin_M"/>
    <property type="match status" value="2"/>
</dbReference>
<keyword evidence="8" id="KW-1185">Reference proteome</keyword>
<dbReference type="RefSeq" id="XP_007388591.1">
    <property type="nucleotide sequence ID" value="XM_007388529.1"/>
</dbReference>
<dbReference type="PANTHER" id="PTHR11566:SF21">
    <property type="entry name" value="DYNAMIN RELATED PROTEIN 1, ISOFORM A"/>
    <property type="match status" value="1"/>
</dbReference>
<dbReference type="CDD" id="cd08771">
    <property type="entry name" value="DLP_1"/>
    <property type="match status" value="1"/>
</dbReference>
<proteinExistence type="predicted"/>
<accession>R7S166</accession>
<dbReference type="InterPro" id="IPR020850">
    <property type="entry name" value="GED_dom"/>
</dbReference>
<dbReference type="OrthoDB" id="5061070at2759"/>
<evidence type="ECO:0000313" key="8">
    <source>
        <dbReference type="Proteomes" id="UP000054196"/>
    </source>
</evidence>
<evidence type="ECO:0008006" key="9">
    <source>
        <dbReference type="Google" id="ProtNLM"/>
    </source>
</evidence>
<dbReference type="Gene3D" id="3.40.50.300">
    <property type="entry name" value="P-loop containing nucleotide triphosphate hydrolases"/>
    <property type="match status" value="1"/>
</dbReference>
<dbReference type="SMART" id="SM00053">
    <property type="entry name" value="DYNc"/>
    <property type="match status" value="1"/>
</dbReference>
<dbReference type="GO" id="GO:0016020">
    <property type="term" value="C:membrane"/>
    <property type="evidence" value="ECO:0007669"/>
    <property type="project" value="TreeGrafter"/>
</dbReference>
<dbReference type="PRINTS" id="PR00195">
    <property type="entry name" value="DYNAMIN"/>
</dbReference>
<dbReference type="InterPro" id="IPR000375">
    <property type="entry name" value="Dynamin_stalk"/>
</dbReference>
<name>R7S166_PUNST</name>
<feature type="domain" description="Dynamin-type G" evidence="6">
    <location>
        <begin position="86"/>
        <end position="401"/>
    </location>
</feature>
<dbReference type="GO" id="GO:0008017">
    <property type="term" value="F:microtubule binding"/>
    <property type="evidence" value="ECO:0007669"/>
    <property type="project" value="TreeGrafter"/>
</dbReference>
<dbReference type="InterPro" id="IPR030381">
    <property type="entry name" value="G_DYNAMIN_dom"/>
</dbReference>
<dbReference type="AlphaFoldDB" id="R7S166"/>
<organism evidence="7 8">
    <name type="scientific">Punctularia strigosozonata (strain HHB-11173)</name>
    <name type="common">White-rot fungus</name>
    <dbReference type="NCBI Taxonomy" id="741275"/>
    <lineage>
        <taxon>Eukaryota</taxon>
        <taxon>Fungi</taxon>
        <taxon>Dikarya</taxon>
        <taxon>Basidiomycota</taxon>
        <taxon>Agaricomycotina</taxon>
        <taxon>Agaricomycetes</taxon>
        <taxon>Corticiales</taxon>
        <taxon>Punctulariaceae</taxon>
        <taxon>Punctularia</taxon>
    </lineage>
</organism>
<feature type="compositionally biased region" description="Acidic residues" evidence="4">
    <location>
        <begin position="495"/>
        <end position="504"/>
    </location>
</feature>
<dbReference type="GO" id="GO:0005525">
    <property type="term" value="F:GTP binding"/>
    <property type="evidence" value="ECO:0007669"/>
    <property type="project" value="InterPro"/>
</dbReference>
<dbReference type="OMA" id="PCIRDEE"/>
<dbReference type="PROSITE" id="PS51718">
    <property type="entry name" value="G_DYNAMIN_2"/>
    <property type="match status" value="1"/>
</dbReference>
<protein>
    <recommendedName>
        <fullName evidence="9">P-loop containing nucleoside triphosphate hydrolase protein</fullName>
    </recommendedName>
</protein>
<gene>
    <name evidence="7" type="ORF">PUNSTDRAFT_138850</name>
</gene>
<dbReference type="InterPro" id="IPR045063">
    <property type="entry name" value="Dynamin_N"/>
</dbReference>
<feature type="compositionally biased region" description="Polar residues" evidence="4">
    <location>
        <begin position="18"/>
        <end position="36"/>
    </location>
</feature>
<dbReference type="GO" id="GO:0006897">
    <property type="term" value="P:endocytosis"/>
    <property type="evidence" value="ECO:0007669"/>
    <property type="project" value="TreeGrafter"/>
</dbReference>
<evidence type="ECO:0000259" key="5">
    <source>
        <dbReference type="PROSITE" id="PS51388"/>
    </source>
</evidence>
<feature type="region of interest" description="Disordered" evidence="4">
    <location>
        <begin position="18"/>
        <end position="59"/>
    </location>
</feature>
<dbReference type="GO" id="GO:0003924">
    <property type="term" value="F:GTPase activity"/>
    <property type="evidence" value="ECO:0007669"/>
    <property type="project" value="InterPro"/>
</dbReference>
<keyword evidence="3" id="KW-0175">Coiled coil</keyword>
<evidence type="ECO:0000256" key="4">
    <source>
        <dbReference type="SAM" id="MobiDB-lite"/>
    </source>
</evidence>
<keyword evidence="1" id="KW-0547">Nucleotide-binding</keyword>
<dbReference type="HOGENOM" id="CLU_008964_4_1_1"/>
<dbReference type="GO" id="GO:0005739">
    <property type="term" value="C:mitochondrion"/>
    <property type="evidence" value="ECO:0007669"/>
    <property type="project" value="TreeGrafter"/>
</dbReference>
<evidence type="ECO:0000256" key="1">
    <source>
        <dbReference type="ARBA" id="ARBA00022741"/>
    </source>
</evidence>
<dbReference type="GO" id="GO:0005874">
    <property type="term" value="C:microtubule"/>
    <property type="evidence" value="ECO:0007669"/>
    <property type="project" value="TreeGrafter"/>
</dbReference>
<dbReference type="Gene3D" id="1.20.120.1240">
    <property type="entry name" value="Dynamin, middle domain"/>
    <property type="match status" value="1"/>
</dbReference>
<dbReference type="GO" id="GO:0000266">
    <property type="term" value="P:mitochondrial fission"/>
    <property type="evidence" value="ECO:0007669"/>
    <property type="project" value="TreeGrafter"/>
</dbReference>
<dbReference type="InterPro" id="IPR022812">
    <property type="entry name" value="Dynamin"/>
</dbReference>
<reference evidence="8" key="1">
    <citation type="journal article" date="2012" name="Science">
        <title>The Paleozoic origin of enzymatic lignin decomposition reconstructed from 31 fungal genomes.</title>
        <authorList>
            <person name="Floudas D."/>
            <person name="Binder M."/>
            <person name="Riley R."/>
            <person name="Barry K."/>
            <person name="Blanchette R.A."/>
            <person name="Henrissat B."/>
            <person name="Martinez A.T."/>
            <person name="Otillar R."/>
            <person name="Spatafora J.W."/>
            <person name="Yadav J.S."/>
            <person name="Aerts A."/>
            <person name="Benoit I."/>
            <person name="Boyd A."/>
            <person name="Carlson A."/>
            <person name="Copeland A."/>
            <person name="Coutinho P.M."/>
            <person name="de Vries R.P."/>
            <person name="Ferreira P."/>
            <person name="Findley K."/>
            <person name="Foster B."/>
            <person name="Gaskell J."/>
            <person name="Glotzer D."/>
            <person name="Gorecki P."/>
            <person name="Heitman J."/>
            <person name="Hesse C."/>
            <person name="Hori C."/>
            <person name="Igarashi K."/>
            <person name="Jurgens J.A."/>
            <person name="Kallen N."/>
            <person name="Kersten P."/>
            <person name="Kohler A."/>
            <person name="Kuees U."/>
            <person name="Kumar T.K.A."/>
            <person name="Kuo A."/>
            <person name="LaButti K."/>
            <person name="Larrondo L.F."/>
            <person name="Lindquist E."/>
            <person name="Ling A."/>
            <person name="Lombard V."/>
            <person name="Lucas S."/>
            <person name="Lundell T."/>
            <person name="Martin R."/>
            <person name="McLaughlin D.J."/>
            <person name="Morgenstern I."/>
            <person name="Morin E."/>
            <person name="Murat C."/>
            <person name="Nagy L.G."/>
            <person name="Nolan M."/>
            <person name="Ohm R.A."/>
            <person name="Patyshakuliyeva A."/>
            <person name="Rokas A."/>
            <person name="Ruiz-Duenas F.J."/>
            <person name="Sabat G."/>
            <person name="Salamov A."/>
            <person name="Samejima M."/>
            <person name="Schmutz J."/>
            <person name="Slot J.C."/>
            <person name="St John F."/>
            <person name="Stenlid J."/>
            <person name="Sun H."/>
            <person name="Sun S."/>
            <person name="Syed K."/>
            <person name="Tsang A."/>
            <person name="Wiebenga A."/>
            <person name="Young D."/>
            <person name="Pisabarro A."/>
            <person name="Eastwood D.C."/>
            <person name="Martin F."/>
            <person name="Cullen D."/>
            <person name="Grigoriev I.V."/>
            <person name="Hibbett D.S."/>
        </authorList>
    </citation>
    <scope>NUCLEOTIDE SEQUENCE [LARGE SCALE GENOMIC DNA]</scope>
    <source>
        <strain evidence="8">HHB-11173 SS5</strain>
    </source>
</reference>
<evidence type="ECO:0000256" key="3">
    <source>
        <dbReference type="SAM" id="Coils"/>
    </source>
</evidence>
<dbReference type="InterPro" id="IPR001401">
    <property type="entry name" value="Dynamin_GTPase"/>
</dbReference>
<dbReference type="Pfam" id="PF00350">
    <property type="entry name" value="Dynamin_N"/>
    <property type="match status" value="1"/>
</dbReference>
<dbReference type="EMBL" id="JH687556">
    <property type="protein sequence ID" value="EIN04120.1"/>
    <property type="molecule type" value="Genomic_DNA"/>
</dbReference>
<feature type="coiled-coil region" evidence="3">
    <location>
        <begin position="393"/>
        <end position="420"/>
    </location>
</feature>
<dbReference type="InterPro" id="IPR003130">
    <property type="entry name" value="GED"/>
</dbReference>
<dbReference type="GO" id="GO:0016559">
    <property type="term" value="P:peroxisome fission"/>
    <property type="evidence" value="ECO:0007669"/>
    <property type="project" value="TreeGrafter"/>
</dbReference>
<evidence type="ECO:0000256" key="2">
    <source>
        <dbReference type="ARBA" id="ARBA00023134"/>
    </source>
</evidence>